<proteinExistence type="predicted"/>
<evidence type="ECO:0000313" key="2">
    <source>
        <dbReference type="EMBL" id="AXY74708.1"/>
    </source>
</evidence>
<accession>A0A3B7MKK2</accession>
<dbReference type="OrthoDB" id="651756at2"/>
<organism evidence="2 3">
    <name type="scientific">Paraflavitalea soli</name>
    <dbReference type="NCBI Taxonomy" id="2315862"/>
    <lineage>
        <taxon>Bacteria</taxon>
        <taxon>Pseudomonadati</taxon>
        <taxon>Bacteroidota</taxon>
        <taxon>Chitinophagia</taxon>
        <taxon>Chitinophagales</taxon>
        <taxon>Chitinophagaceae</taxon>
        <taxon>Paraflavitalea</taxon>
    </lineage>
</organism>
<dbReference type="Gene3D" id="2.50.20.10">
    <property type="entry name" value="Lipoprotein localisation LolA/LolB/LppX"/>
    <property type="match status" value="1"/>
</dbReference>
<name>A0A3B7MKK2_9BACT</name>
<keyword evidence="1" id="KW-0732">Signal</keyword>
<dbReference type="KEGG" id="pseg:D3H65_12255"/>
<feature type="chain" id="PRO_5017800595" description="Outer membrane lipoprotein carrier protein LolA" evidence="1">
    <location>
        <begin position="18"/>
        <end position="253"/>
    </location>
</feature>
<dbReference type="Proteomes" id="UP000263900">
    <property type="component" value="Chromosome"/>
</dbReference>
<evidence type="ECO:0008006" key="4">
    <source>
        <dbReference type="Google" id="ProtNLM"/>
    </source>
</evidence>
<keyword evidence="3" id="KW-1185">Reference proteome</keyword>
<dbReference type="RefSeq" id="WP_119050591.1">
    <property type="nucleotide sequence ID" value="NZ_CP032157.1"/>
</dbReference>
<gene>
    <name evidence="2" type="ORF">D3H65_12255</name>
</gene>
<evidence type="ECO:0000256" key="1">
    <source>
        <dbReference type="SAM" id="SignalP"/>
    </source>
</evidence>
<feature type="signal peptide" evidence="1">
    <location>
        <begin position="1"/>
        <end position="17"/>
    </location>
</feature>
<reference evidence="2 3" key="1">
    <citation type="submission" date="2018-09" db="EMBL/GenBank/DDBJ databases">
        <title>Genome sequencing of strain 6GH32-13.</title>
        <authorList>
            <person name="Weon H.-Y."/>
            <person name="Heo J."/>
            <person name="Kwon S.-W."/>
        </authorList>
    </citation>
    <scope>NUCLEOTIDE SEQUENCE [LARGE SCALE GENOMIC DNA]</scope>
    <source>
        <strain evidence="2 3">5GH32-13</strain>
    </source>
</reference>
<dbReference type="EMBL" id="CP032157">
    <property type="protein sequence ID" value="AXY74708.1"/>
    <property type="molecule type" value="Genomic_DNA"/>
</dbReference>
<protein>
    <recommendedName>
        <fullName evidence="4">Outer membrane lipoprotein carrier protein LolA</fullName>
    </recommendedName>
</protein>
<dbReference type="AlphaFoldDB" id="A0A3B7MKK2"/>
<sequence length="253" mass="28560">MKKIILFILLVPTLSIAQSREDAKEAAIRAIGQLVSTYRQLPQLSFAVNYRYAAADRPGVYLDSMEGRVIISGQQYWYSMAQTECVLNADYQIMIFKEDKLIYLARPNKDMAASMAMQAMGPQALHAFDSLIRNGQGIHSTIWETNAEQIVQVDFTGHPTYKSLSWFISKETGLIGKMVTVMKAGQLYDASVRSQVDDKDTYAIVETLYTAYQKGGVDENIFRSDRYFNRQGTAYQPSAQYSNYKIFLGSQGL</sequence>
<evidence type="ECO:0000313" key="3">
    <source>
        <dbReference type="Proteomes" id="UP000263900"/>
    </source>
</evidence>